<dbReference type="InterPro" id="IPR009030">
    <property type="entry name" value="Growth_fac_rcpt_cys_sf"/>
</dbReference>
<dbReference type="Gene3D" id="2.10.25.10">
    <property type="entry name" value="Laminin"/>
    <property type="match status" value="3"/>
</dbReference>
<dbReference type="Pfam" id="PF00053">
    <property type="entry name" value="EGF_laminin"/>
    <property type="match status" value="2"/>
</dbReference>
<dbReference type="SMART" id="SM00181">
    <property type="entry name" value="EGF"/>
    <property type="match status" value="3"/>
</dbReference>
<evidence type="ECO:0000256" key="3">
    <source>
        <dbReference type="ARBA" id="ARBA00022737"/>
    </source>
</evidence>
<evidence type="ECO:0000256" key="7">
    <source>
        <dbReference type="ARBA" id="ARBA00023292"/>
    </source>
</evidence>
<keyword evidence="13" id="KW-1185">Reference proteome</keyword>
<protein>
    <submittedName>
        <fullName evidence="12">Uncharacterized protein</fullName>
    </submittedName>
</protein>
<evidence type="ECO:0000313" key="12">
    <source>
        <dbReference type="EMBL" id="KAF3861175.1"/>
    </source>
</evidence>
<dbReference type="GO" id="GO:0005201">
    <property type="term" value="F:extracellular matrix structural constituent"/>
    <property type="evidence" value="ECO:0007669"/>
    <property type="project" value="TreeGrafter"/>
</dbReference>
<evidence type="ECO:0000256" key="8">
    <source>
        <dbReference type="PROSITE-ProRule" id="PRU00460"/>
    </source>
</evidence>
<comment type="subcellular location">
    <subcellularLocation>
        <location evidence="1">Secreted</location>
        <location evidence="1">Extracellular space</location>
        <location evidence="1">Extracellular matrix</location>
        <location evidence="1">Basement membrane</location>
    </subcellularLocation>
</comment>
<keyword evidence="5 8" id="KW-1015">Disulfide bond</keyword>
<sequence>MSPCYSGLSCESCSSGFERVLEVSIWEQLPAQHRGSQCDKCRSGYFGDPSRGRPDDCKPCPCPFSDSCFLDVDKQPTCDACRPGYTGRRCEKCAAGFQGNPLLPNGKCVPVQGSKCDSRGSISSSSSPCSCKNNVAGTLCDECKAGFFHLSDRAEGCLRCFCMGVTKSCSSSTWSRDQQFSLSNSRNSDTITEGISQRGSEVSYRAFSSLPNDVYYWLLPPSFRGDKVTAYGGSLSYTLRFEPLQRSLAIDGQPDVVLQGSGIFLEHFSKTRPQPRTPSSVSVTFRESSWRRADGQPCTREHLLMALADVSVFMIRASYSDLMAESSISDIKMDVAVPHSTGNERALEVEECSCPQGYTGPSCQQCLHNTAGPRCERCQTGFYGNPVTGGAQADGQPTCDNCPPGYTGRNCEREEKPPADSCDDPFLEKQIEGLLPVGCGAEAVFNFSWEKQIFPYGSGDDDETAGTTILPSQTLFSAAIHHRTTRETKSTGVGNVSVATPTDYPPGSPLASPPVRKSDTPACSSF</sequence>
<evidence type="ECO:0000256" key="1">
    <source>
        <dbReference type="ARBA" id="ARBA00004302"/>
    </source>
</evidence>
<dbReference type="SUPFAM" id="SSF57184">
    <property type="entry name" value="Growth factor receptor domain"/>
    <property type="match status" value="1"/>
</dbReference>
<dbReference type="PANTHER" id="PTHR10574:SF444">
    <property type="entry name" value="BASEMENT MEMBRANE-SPECIFIC HEPARAN SULFATE PROTEOGLYCAN CORE PROTEIN"/>
    <property type="match status" value="1"/>
</dbReference>
<keyword evidence="4" id="KW-0084">Basement membrane</keyword>
<reference evidence="12 13" key="1">
    <citation type="submission" date="2020-03" db="EMBL/GenBank/DDBJ databases">
        <title>Dissostichus mawsoni Genome sequencing and assembly.</title>
        <authorList>
            <person name="Park H."/>
        </authorList>
    </citation>
    <scope>NUCLEOTIDE SEQUENCE [LARGE SCALE GENOMIC DNA]</scope>
    <source>
        <strain evidence="12">DM0001</strain>
        <tissue evidence="12">Muscle</tissue>
    </source>
</reference>
<feature type="domain" description="Laminin EGF-like" evidence="10">
    <location>
        <begin position="60"/>
        <end position="110"/>
    </location>
</feature>
<dbReference type="InterPro" id="IPR000034">
    <property type="entry name" value="Laminin_IV"/>
</dbReference>
<evidence type="ECO:0000259" key="10">
    <source>
        <dbReference type="PROSITE" id="PS50027"/>
    </source>
</evidence>
<evidence type="ECO:0000313" key="13">
    <source>
        <dbReference type="Proteomes" id="UP000518266"/>
    </source>
</evidence>
<proteinExistence type="predicted"/>
<dbReference type="SMART" id="SM00180">
    <property type="entry name" value="EGF_Lam"/>
    <property type="match status" value="3"/>
</dbReference>
<dbReference type="Pfam" id="PF00052">
    <property type="entry name" value="Laminin_B"/>
    <property type="match status" value="1"/>
</dbReference>
<dbReference type="Proteomes" id="UP000518266">
    <property type="component" value="Unassembled WGS sequence"/>
</dbReference>
<keyword evidence="7 8" id="KW-0424">Laminin EGF-like domain</keyword>
<comment type="caution">
    <text evidence="12">The sequence shown here is derived from an EMBL/GenBank/DDBJ whole genome shotgun (WGS) entry which is preliminary data.</text>
</comment>
<dbReference type="OrthoDB" id="10055367at2759"/>
<dbReference type="AlphaFoldDB" id="A0A7J5ZHB6"/>
<keyword evidence="4" id="KW-0272">Extracellular matrix</keyword>
<dbReference type="PANTHER" id="PTHR10574">
    <property type="entry name" value="NETRIN/LAMININ-RELATED"/>
    <property type="match status" value="1"/>
</dbReference>
<evidence type="ECO:0000256" key="2">
    <source>
        <dbReference type="ARBA" id="ARBA00022729"/>
    </source>
</evidence>
<evidence type="ECO:0000256" key="4">
    <source>
        <dbReference type="ARBA" id="ARBA00022869"/>
    </source>
</evidence>
<dbReference type="SUPFAM" id="SSF57196">
    <property type="entry name" value="EGF/Laminin"/>
    <property type="match status" value="2"/>
</dbReference>
<dbReference type="PROSITE" id="PS01248">
    <property type="entry name" value="EGF_LAM_1"/>
    <property type="match status" value="2"/>
</dbReference>
<dbReference type="GO" id="GO:0009887">
    <property type="term" value="P:animal organ morphogenesis"/>
    <property type="evidence" value="ECO:0007669"/>
    <property type="project" value="TreeGrafter"/>
</dbReference>
<dbReference type="SMART" id="SM00281">
    <property type="entry name" value="LamB"/>
    <property type="match status" value="1"/>
</dbReference>
<dbReference type="InterPro" id="IPR050440">
    <property type="entry name" value="Laminin/Netrin_ECM"/>
</dbReference>
<keyword evidence="2" id="KW-0732">Signal</keyword>
<dbReference type="InterPro" id="IPR000742">
    <property type="entry name" value="EGF"/>
</dbReference>
<feature type="disulfide bond" evidence="8">
    <location>
        <begin position="81"/>
        <end position="90"/>
    </location>
</feature>
<dbReference type="EMBL" id="JAAKFY010000002">
    <property type="protein sequence ID" value="KAF3861175.1"/>
    <property type="molecule type" value="Genomic_DNA"/>
</dbReference>
<dbReference type="InterPro" id="IPR002049">
    <property type="entry name" value="LE_dom"/>
</dbReference>
<name>A0A7J5ZHB6_DISMA</name>
<keyword evidence="3" id="KW-0677">Repeat</keyword>
<accession>A0A7J5ZHB6</accession>
<evidence type="ECO:0000256" key="9">
    <source>
        <dbReference type="SAM" id="MobiDB-lite"/>
    </source>
</evidence>
<comment type="caution">
    <text evidence="8">Lacks conserved residue(s) required for the propagation of feature annotation.</text>
</comment>
<evidence type="ECO:0000256" key="6">
    <source>
        <dbReference type="ARBA" id="ARBA00023180"/>
    </source>
</evidence>
<dbReference type="GO" id="GO:0009888">
    <property type="term" value="P:tissue development"/>
    <property type="evidence" value="ECO:0007669"/>
    <property type="project" value="TreeGrafter"/>
</dbReference>
<feature type="compositionally biased region" description="Pro residues" evidence="9">
    <location>
        <begin position="503"/>
        <end position="512"/>
    </location>
</feature>
<evidence type="ECO:0000256" key="5">
    <source>
        <dbReference type="ARBA" id="ARBA00023157"/>
    </source>
</evidence>
<dbReference type="GO" id="GO:0007411">
    <property type="term" value="P:axon guidance"/>
    <property type="evidence" value="ECO:0007669"/>
    <property type="project" value="TreeGrafter"/>
</dbReference>
<dbReference type="InterPro" id="IPR056863">
    <property type="entry name" value="LMN_ATRN_NET-like_EGF"/>
</dbReference>
<dbReference type="CDD" id="cd00055">
    <property type="entry name" value="EGF_Lam"/>
    <property type="match status" value="3"/>
</dbReference>
<dbReference type="PROSITE" id="PS51115">
    <property type="entry name" value="LAMININ_IVA"/>
    <property type="match status" value="1"/>
</dbReference>
<dbReference type="Pfam" id="PF24973">
    <property type="entry name" value="EGF_LMN_ATRN"/>
    <property type="match status" value="1"/>
</dbReference>
<feature type="compositionally biased region" description="Polar residues" evidence="9">
    <location>
        <begin position="490"/>
        <end position="500"/>
    </location>
</feature>
<dbReference type="PROSITE" id="PS50027">
    <property type="entry name" value="EGF_LAM_2"/>
    <property type="match status" value="1"/>
</dbReference>
<feature type="domain" description="Laminin IV type A" evidence="11">
    <location>
        <begin position="175"/>
        <end position="351"/>
    </location>
</feature>
<keyword evidence="6" id="KW-0325">Glycoprotein</keyword>
<dbReference type="GO" id="GO:0005604">
    <property type="term" value="C:basement membrane"/>
    <property type="evidence" value="ECO:0007669"/>
    <property type="project" value="UniProtKB-SubCell"/>
</dbReference>
<organism evidence="12 13">
    <name type="scientific">Dissostichus mawsoni</name>
    <name type="common">Antarctic cod</name>
    <dbReference type="NCBI Taxonomy" id="36200"/>
    <lineage>
        <taxon>Eukaryota</taxon>
        <taxon>Metazoa</taxon>
        <taxon>Chordata</taxon>
        <taxon>Craniata</taxon>
        <taxon>Vertebrata</taxon>
        <taxon>Euteleostomi</taxon>
        <taxon>Actinopterygii</taxon>
        <taxon>Neopterygii</taxon>
        <taxon>Teleostei</taxon>
        <taxon>Neoteleostei</taxon>
        <taxon>Acanthomorphata</taxon>
        <taxon>Eupercaria</taxon>
        <taxon>Perciformes</taxon>
        <taxon>Notothenioidei</taxon>
        <taxon>Nototheniidae</taxon>
        <taxon>Dissostichus</taxon>
    </lineage>
</organism>
<keyword evidence="4" id="KW-0964">Secreted</keyword>
<gene>
    <name evidence="12" type="ORF">F7725_001430</name>
</gene>
<evidence type="ECO:0000259" key="11">
    <source>
        <dbReference type="PROSITE" id="PS51115"/>
    </source>
</evidence>
<feature type="region of interest" description="Disordered" evidence="9">
    <location>
        <begin position="483"/>
        <end position="526"/>
    </location>
</feature>